<organism evidence="2 3">
    <name type="scientific">Perca fluviatilis</name>
    <name type="common">European perch</name>
    <dbReference type="NCBI Taxonomy" id="8168"/>
    <lineage>
        <taxon>Eukaryota</taxon>
        <taxon>Metazoa</taxon>
        <taxon>Chordata</taxon>
        <taxon>Craniata</taxon>
        <taxon>Vertebrata</taxon>
        <taxon>Euteleostomi</taxon>
        <taxon>Actinopterygii</taxon>
        <taxon>Neopterygii</taxon>
        <taxon>Teleostei</taxon>
        <taxon>Neoteleostei</taxon>
        <taxon>Acanthomorphata</taxon>
        <taxon>Eupercaria</taxon>
        <taxon>Perciformes</taxon>
        <taxon>Percoidei</taxon>
        <taxon>Percidae</taxon>
        <taxon>Percinae</taxon>
        <taxon>Perca</taxon>
    </lineage>
</organism>
<evidence type="ECO:0000256" key="1">
    <source>
        <dbReference type="SAM" id="MobiDB-lite"/>
    </source>
</evidence>
<feature type="region of interest" description="Disordered" evidence="1">
    <location>
        <begin position="1"/>
        <end position="62"/>
    </location>
</feature>
<sequence>MSTFSQPTALNTPPTSTPSRNQWRRHYGNQRSAPSASVGFGSLGKNSKIQQKPEPRQKAQYSAKAESWIRCIPMRQCLKLCNRNLGFGLFSISFPFKTPM</sequence>
<evidence type="ECO:0000313" key="3">
    <source>
        <dbReference type="Proteomes" id="UP000465112"/>
    </source>
</evidence>
<protein>
    <submittedName>
        <fullName evidence="2">Uncharacterized protein</fullName>
    </submittedName>
</protein>
<dbReference type="AlphaFoldDB" id="A0A6A5FHV6"/>
<name>A0A6A5FHV6_PERFL</name>
<feature type="compositionally biased region" description="Polar residues" evidence="1">
    <location>
        <begin position="1"/>
        <end position="21"/>
    </location>
</feature>
<dbReference type="EMBL" id="VHII01000006">
    <property type="protein sequence ID" value="KAF1389744.1"/>
    <property type="molecule type" value="Genomic_DNA"/>
</dbReference>
<keyword evidence="3" id="KW-1185">Reference proteome</keyword>
<evidence type="ECO:0000313" key="2">
    <source>
        <dbReference type="EMBL" id="KAF1389744.1"/>
    </source>
</evidence>
<reference evidence="2 3" key="1">
    <citation type="submission" date="2019-06" db="EMBL/GenBank/DDBJ databases">
        <title>A chromosome-scale genome assembly of the European perch, Perca fluviatilis.</title>
        <authorList>
            <person name="Roques C."/>
            <person name="Zahm M."/>
            <person name="Cabau C."/>
            <person name="Klopp C."/>
            <person name="Bouchez O."/>
            <person name="Donnadieu C."/>
            <person name="Kuhl H."/>
            <person name="Gislard M."/>
            <person name="Guendouz S."/>
            <person name="Journot L."/>
            <person name="Haffray P."/>
            <person name="Bestin A."/>
            <person name="Morvezen R."/>
            <person name="Feron R."/>
            <person name="Wen M."/>
            <person name="Jouanno E."/>
            <person name="Herpin A."/>
            <person name="Schartl M."/>
            <person name="Postlethwait J."/>
            <person name="Schaerlinger B."/>
            <person name="Chardard D."/>
            <person name="Lecocq T."/>
            <person name="Poncet C."/>
            <person name="Jaffrelo L."/>
            <person name="Lampietro C."/>
            <person name="Guiguen Y."/>
        </authorList>
    </citation>
    <scope>NUCLEOTIDE SEQUENCE [LARGE SCALE GENOMIC DNA]</scope>
    <source>
        <tissue evidence="2">Blood</tissue>
    </source>
</reference>
<comment type="caution">
    <text evidence="2">The sequence shown here is derived from an EMBL/GenBank/DDBJ whole genome shotgun (WGS) entry which is preliminary data.</text>
</comment>
<dbReference type="Proteomes" id="UP000465112">
    <property type="component" value="Chromosome 6"/>
</dbReference>
<gene>
    <name evidence="2" type="ORF">PFLUV_G00076690</name>
</gene>
<accession>A0A6A5FHV6</accession>
<proteinExistence type="predicted"/>